<dbReference type="CDD" id="cd00519">
    <property type="entry name" value="Lipase_3"/>
    <property type="match status" value="1"/>
</dbReference>
<accession>A0A7W1XBW6</accession>
<dbReference type="RefSeq" id="WP_052154006.1">
    <property type="nucleotide sequence ID" value="NZ_JACEIP010000022.1"/>
</dbReference>
<sequence length="276" mass="30904">MAAQLHETLLLMAGFCWQAREQFRKHQLPKLPIISGESFHFAKKVLTAPLKAPEAIGFIAHSQRRIVVVLRGSESSQDNLIDLQIAQKRFPFGPGKTHSGWTDLYQRSSHPQIPPLRRQIIGTVLKCLRKFPHITVYVTGHSMGGAIATMAALDLALNFSVKPVVITFGSPKTGDSVFVNAYNRAISRSLRVANEWDIVPKLLLSGYQHVNYLFPLHWNCRAFGRHHHQIAAYFVILRNFCPAFGKMLARGPNKGFSPVNPEITDPCLISRKGASY</sequence>
<dbReference type="EMBL" id="JACEIP010000022">
    <property type="protein sequence ID" value="MBA4543812.1"/>
    <property type="molecule type" value="Genomic_DNA"/>
</dbReference>
<organism evidence="2 3">
    <name type="scientific">Thermoactinomyces daqus</name>
    <dbReference type="NCBI Taxonomy" id="1329516"/>
    <lineage>
        <taxon>Bacteria</taxon>
        <taxon>Bacillati</taxon>
        <taxon>Bacillota</taxon>
        <taxon>Bacilli</taxon>
        <taxon>Bacillales</taxon>
        <taxon>Thermoactinomycetaceae</taxon>
        <taxon>Thermoactinomyces</taxon>
    </lineage>
</organism>
<dbReference type="SUPFAM" id="SSF53474">
    <property type="entry name" value="alpha/beta-Hydrolases"/>
    <property type="match status" value="1"/>
</dbReference>
<dbReference type="InterPro" id="IPR002921">
    <property type="entry name" value="Fungal_lipase-type"/>
</dbReference>
<evidence type="ECO:0000313" key="2">
    <source>
        <dbReference type="EMBL" id="MBA4543812.1"/>
    </source>
</evidence>
<keyword evidence="3" id="KW-1185">Reference proteome</keyword>
<proteinExistence type="predicted"/>
<dbReference type="PANTHER" id="PTHR45856:SF24">
    <property type="entry name" value="FUNGAL LIPASE-LIKE DOMAIN-CONTAINING PROTEIN"/>
    <property type="match status" value="1"/>
</dbReference>
<dbReference type="InterPro" id="IPR029058">
    <property type="entry name" value="AB_hydrolase_fold"/>
</dbReference>
<dbReference type="AlphaFoldDB" id="A0A7W1XBW6"/>
<evidence type="ECO:0000259" key="1">
    <source>
        <dbReference type="Pfam" id="PF01764"/>
    </source>
</evidence>
<dbReference type="Pfam" id="PF01764">
    <property type="entry name" value="Lipase_3"/>
    <property type="match status" value="1"/>
</dbReference>
<dbReference type="PANTHER" id="PTHR45856">
    <property type="entry name" value="ALPHA/BETA-HYDROLASES SUPERFAMILY PROTEIN"/>
    <property type="match status" value="1"/>
</dbReference>
<evidence type="ECO:0000313" key="3">
    <source>
        <dbReference type="Proteomes" id="UP000530514"/>
    </source>
</evidence>
<reference evidence="2 3" key="1">
    <citation type="submission" date="2020-07" db="EMBL/GenBank/DDBJ databases">
        <authorList>
            <person name="Feng H."/>
        </authorList>
    </citation>
    <scope>NUCLEOTIDE SEQUENCE [LARGE SCALE GENOMIC DNA]</scope>
    <source>
        <strain evidence="3">s-11</strain>
    </source>
</reference>
<gene>
    <name evidence="2" type="ORF">H1164_13030</name>
</gene>
<feature type="domain" description="Fungal lipase-type" evidence="1">
    <location>
        <begin position="67"/>
        <end position="202"/>
    </location>
</feature>
<dbReference type="OrthoDB" id="5522031at2"/>
<dbReference type="GO" id="GO:0006629">
    <property type="term" value="P:lipid metabolic process"/>
    <property type="evidence" value="ECO:0007669"/>
    <property type="project" value="InterPro"/>
</dbReference>
<dbReference type="InterPro" id="IPR051218">
    <property type="entry name" value="Sec_MonoDiacylglyc_Lipase"/>
</dbReference>
<comment type="caution">
    <text evidence="2">The sequence shown here is derived from an EMBL/GenBank/DDBJ whole genome shotgun (WGS) entry which is preliminary data.</text>
</comment>
<dbReference type="Proteomes" id="UP000530514">
    <property type="component" value="Unassembled WGS sequence"/>
</dbReference>
<protein>
    <submittedName>
        <fullName evidence="2">Lipase family protein</fullName>
    </submittedName>
</protein>
<dbReference type="Gene3D" id="3.40.50.1820">
    <property type="entry name" value="alpha/beta hydrolase"/>
    <property type="match status" value="1"/>
</dbReference>
<name>A0A7W1XBW6_9BACL</name>